<reference evidence="1 2" key="1">
    <citation type="submission" date="2021-06" db="EMBL/GenBank/DDBJ databases">
        <title>Caerostris extrusa draft genome.</title>
        <authorList>
            <person name="Kono N."/>
            <person name="Arakawa K."/>
        </authorList>
    </citation>
    <scope>NUCLEOTIDE SEQUENCE [LARGE SCALE GENOMIC DNA]</scope>
</reference>
<dbReference type="AlphaFoldDB" id="A0AAV4R4T4"/>
<dbReference type="EMBL" id="BPLR01007498">
    <property type="protein sequence ID" value="GIY17333.1"/>
    <property type="molecule type" value="Genomic_DNA"/>
</dbReference>
<keyword evidence="2" id="KW-1185">Reference proteome</keyword>
<comment type="caution">
    <text evidence="1">The sequence shown here is derived from an EMBL/GenBank/DDBJ whole genome shotgun (WGS) entry which is preliminary data.</text>
</comment>
<organism evidence="1 2">
    <name type="scientific">Caerostris extrusa</name>
    <name type="common">Bark spider</name>
    <name type="synonym">Caerostris bankana</name>
    <dbReference type="NCBI Taxonomy" id="172846"/>
    <lineage>
        <taxon>Eukaryota</taxon>
        <taxon>Metazoa</taxon>
        <taxon>Ecdysozoa</taxon>
        <taxon>Arthropoda</taxon>
        <taxon>Chelicerata</taxon>
        <taxon>Arachnida</taxon>
        <taxon>Araneae</taxon>
        <taxon>Araneomorphae</taxon>
        <taxon>Entelegynae</taxon>
        <taxon>Araneoidea</taxon>
        <taxon>Araneidae</taxon>
        <taxon>Caerostris</taxon>
    </lineage>
</organism>
<evidence type="ECO:0000313" key="1">
    <source>
        <dbReference type="EMBL" id="GIY17333.1"/>
    </source>
</evidence>
<sequence length="93" mass="10490">MQMQRQEGFSWWTHNIRLLKLMIWARVPSCPGPFQMQLLPPYSPKVCSAGLRQHLSLAQKTGPSSLAAYTVNRACYESLLLNGYNGNYGCSIL</sequence>
<protein>
    <submittedName>
        <fullName evidence="1">Uncharacterized protein</fullName>
    </submittedName>
</protein>
<name>A0AAV4R4T4_CAEEX</name>
<evidence type="ECO:0000313" key="2">
    <source>
        <dbReference type="Proteomes" id="UP001054945"/>
    </source>
</evidence>
<dbReference type="Proteomes" id="UP001054945">
    <property type="component" value="Unassembled WGS sequence"/>
</dbReference>
<proteinExistence type="predicted"/>
<accession>A0AAV4R4T4</accession>
<gene>
    <name evidence="1" type="ORF">CEXT_122081</name>
</gene>